<dbReference type="InParanoid" id="A0A165CJR7"/>
<dbReference type="GO" id="GO:0005085">
    <property type="term" value="F:guanyl-nucleotide exchange factor activity"/>
    <property type="evidence" value="ECO:0007669"/>
    <property type="project" value="InterPro"/>
</dbReference>
<keyword evidence="5" id="KW-1185">Reference proteome</keyword>
<feature type="region of interest" description="Disordered" evidence="2">
    <location>
        <begin position="171"/>
        <end position="265"/>
    </location>
</feature>
<feature type="compositionally biased region" description="Low complexity" evidence="2">
    <location>
        <begin position="721"/>
        <end position="730"/>
    </location>
</feature>
<feature type="region of interest" description="Disordered" evidence="2">
    <location>
        <begin position="953"/>
        <end position="985"/>
    </location>
</feature>
<proteinExistence type="predicted"/>
<feature type="compositionally biased region" description="Pro residues" evidence="2">
    <location>
        <begin position="886"/>
        <end position="896"/>
    </location>
</feature>
<dbReference type="EMBL" id="KV424136">
    <property type="protein sequence ID" value="KZT50921.1"/>
    <property type="molecule type" value="Genomic_DNA"/>
</dbReference>
<dbReference type="PROSITE" id="PS50010">
    <property type="entry name" value="DH_2"/>
    <property type="match status" value="1"/>
</dbReference>
<dbReference type="STRING" id="1353952.A0A165CJR7"/>
<evidence type="ECO:0000259" key="3">
    <source>
        <dbReference type="PROSITE" id="PS50010"/>
    </source>
</evidence>
<dbReference type="GO" id="GO:0005737">
    <property type="term" value="C:cytoplasm"/>
    <property type="evidence" value="ECO:0007669"/>
    <property type="project" value="TreeGrafter"/>
</dbReference>
<name>A0A165CJR7_9BASI</name>
<dbReference type="PANTHER" id="PTHR22834:SF20">
    <property type="entry name" value="SH3 DOMAIN-CONTAINING PROTEIN"/>
    <property type="match status" value="1"/>
</dbReference>
<sequence>MPAATETPSPINTKRSRRHGVINLPAPDVPPSPTLPPLPPRSPLRNRARSSADSATIAASLASGNAAPNPSSIPDVTPASALSVETRSSLLDVAISSSPLSLSAAAFGPTSASGSTTSLSPSIAASVAGSSGTTKRTHALRELLDTERAYASDLALVRDVYVRLARDPMDPFAAAPLPTGPPTPKAKPLKNRGRASTGGRPKTSSGMPTTPPIGSPPFTSRSTSSSTLSPASLLPSLKRKTSSPSLARQSTMPTTPRPRHKQPLSDQDVTAIFLNIEKLATLSEELCRLLHVAIHGDPAQEGHAIGAIMLDYIPRMLPHYKVYIAQHDAAARHLQSITPHITSYLSTARVLISPLTNAWDLPSLLIKPVQRVLKYPLLLSAIAEATPGEMPGAIQLREAKRAAEKACNDINEAKRNWEEVGTVLRNARQRKLASAIPIPLSPELEEWDQRLETMEKAIRRFASDSREWIKGFRTAMERLVLWADANERIMRVGMSQGTSHDGRGRWCRSAVDDIMGGPWKVTDGRIHAQLIPTLTKLLVAISSPRLLLLALRSSLPETVAGPVSSQLRIDLPELVVSVSHVFSLCIRAFAVWQREFWEGVRIGWGKALGEEDGEWLEDLEGRLQEDTVVLDPAIQAQIHLATPTLVRNTHFALPPGGMSSPPVPATPPVVAARPLSMDAADLTAQLYGLHIVQPDDPLKPNGMPRSITFDDVAFSRASSQAASASSARQSGDTFYGQTSTQSSSSELLPPFPNGDDVPSPFSRQNRPSLSSSLGASDPDDGTTEVYPGEPQALRGLPLDEALRSLGIQDIDLGDDAQAQWAGLYDERTAALPEDYRTPPETPEKTDNMSLAAVRGLKRLKSTGSAKSLTKLFNRPRAGTPEGNQTPPLPTPTPPMTNIPLPWASSYSYNTYQPPPVASDQAELAHYNFYPMPKRGSDPQPQPMLAHQTSVKDKVLAHRHHTRQTSSGSTLTSNPDSPGRSSAAALASAASANTAFAPPPQPRRVHFLASPITAFHLPTPRYSTAPYTFHGLPFLTLRVGDIITITQECGRPTDYRDFPLWTDGQEDRLLVARAEDGYEGWVLASFVLPITA</sequence>
<feature type="compositionally biased region" description="Low complexity" evidence="2">
    <location>
        <begin position="43"/>
        <end position="52"/>
    </location>
</feature>
<feature type="compositionally biased region" description="Polar residues" evidence="2">
    <location>
        <begin position="242"/>
        <end position="254"/>
    </location>
</feature>
<dbReference type="GO" id="GO:0032955">
    <property type="term" value="P:regulation of division septum assembly"/>
    <property type="evidence" value="ECO:0007669"/>
    <property type="project" value="TreeGrafter"/>
</dbReference>
<dbReference type="SUPFAM" id="SSF48065">
    <property type="entry name" value="DBL homology domain (DH-domain)"/>
    <property type="match status" value="1"/>
</dbReference>
<feature type="compositionally biased region" description="Polar residues" evidence="2">
    <location>
        <begin position="1"/>
        <end position="13"/>
    </location>
</feature>
<feature type="compositionally biased region" description="Polar residues" evidence="2">
    <location>
        <begin position="761"/>
        <end position="774"/>
    </location>
</feature>
<feature type="compositionally biased region" description="Pro residues" evidence="2">
    <location>
        <begin position="27"/>
        <end position="42"/>
    </location>
</feature>
<evidence type="ECO:0000256" key="2">
    <source>
        <dbReference type="SAM" id="MobiDB-lite"/>
    </source>
</evidence>
<feature type="domain" description="DH" evidence="3">
    <location>
        <begin position="135"/>
        <end position="413"/>
    </location>
</feature>
<gene>
    <name evidence="4" type="ORF">CALCODRAFT_162013</name>
</gene>
<dbReference type="GO" id="GO:0031991">
    <property type="term" value="P:regulation of actomyosin contractile ring contraction"/>
    <property type="evidence" value="ECO:0007669"/>
    <property type="project" value="TreeGrafter"/>
</dbReference>
<dbReference type="AlphaFoldDB" id="A0A165CJR7"/>
<protein>
    <recommendedName>
        <fullName evidence="3">DH domain-containing protein</fullName>
    </recommendedName>
</protein>
<feature type="region of interest" description="Disordered" evidence="2">
    <location>
        <begin position="872"/>
        <end position="896"/>
    </location>
</feature>
<organism evidence="4 5">
    <name type="scientific">Calocera cornea HHB12733</name>
    <dbReference type="NCBI Taxonomy" id="1353952"/>
    <lineage>
        <taxon>Eukaryota</taxon>
        <taxon>Fungi</taxon>
        <taxon>Dikarya</taxon>
        <taxon>Basidiomycota</taxon>
        <taxon>Agaricomycotina</taxon>
        <taxon>Dacrymycetes</taxon>
        <taxon>Dacrymycetales</taxon>
        <taxon>Dacrymycetaceae</taxon>
        <taxon>Calocera</taxon>
    </lineage>
</organism>
<dbReference type="Gene3D" id="1.20.900.10">
    <property type="entry name" value="Dbl homology (DH) domain"/>
    <property type="match status" value="1"/>
</dbReference>
<feature type="coiled-coil region" evidence="1">
    <location>
        <begin position="393"/>
        <end position="420"/>
    </location>
</feature>
<feature type="region of interest" description="Disordered" evidence="2">
    <location>
        <begin position="1"/>
        <end position="73"/>
    </location>
</feature>
<dbReference type="InterPro" id="IPR051492">
    <property type="entry name" value="Dynamin-Rho_GEF"/>
</dbReference>
<dbReference type="InterPro" id="IPR000219">
    <property type="entry name" value="DH_dom"/>
</dbReference>
<accession>A0A165CJR7</accession>
<dbReference type="PANTHER" id="PTHR22834">
    <property type="entry name" value="NUCLEAR FUSION PROTEIN FUS2"/>
    <property type="match status" value="1"/>
</dbReference>
<dbReference type="SMART" id="SM00325">
    <property type="entry name" value="RhoGEF"/>
    <property type="match status" value="1"/>
</dbReference>
<feature type="region of interest" description="Disordered" evidence="2">
    <location>
        <begin position="929"/>
        <end position="948"/>
    </location>
</feature>
<dbReference type="Pfam" id="PF00621">
    <property type="entry name" value="RhoGEF"/>
    <property type="match status" value="1"/>
</dbReference>
<feature type="compositionally biased region" description="Polar residues" evidence="2">
    <location>
        <begin position="963"/>
        <end position="975"/>
    </location>
</feature>
<feature type="compositionally biased region" description="Polar residues" evidence="2">
    <location>
        <begin position="62"/>
        <end position="73"/>
    </location>
</feature>
<keyword evidence="1" id="KW-0175">Coiled coil</keyword>
<dbReference type="Proteomes" id="UP000076842">
    <property type="component" value="Unassembled WGS sequence"/>
</dbReference>
<evidence type="ECO:0000313" key="4">
    <source>
        <dbReference type="EMBL" id="KZT50921.1"/>
    </source>
</evidence>
<feature type="region of interest" description="Disordered" evidence="2">
    <location>
        <begin position="721"/>
        <end position="793"/>
    </location>
</feature>
<reference evidence="4 5" key="1">
    <citation type="journal article" date="2016" name="Mol. Biol. Evol.">
        <title>Comparative Genomics of Early-Diverging Mushroom-Forming Fungi Provides Insights into the Origins of Lignocellulose Decay Capabilities.</title>
        <authorList>
            <person name="Nagy L.G."/>
            <person name="Riley R."/>
            <person name="Tritt A."/>
            <person name="Adam C."/>
            <person name="Daum C."/>
            <person name="Floudas D."/>
            <person name="Sun H."/>
            <person name="Yadav J.S."/>
            <person name="Pangilinan J."/>
            <person name="Larsson K.H."/>
            <person name="Matsuura K."/>
            <person name="Barry K."/>
            <person name="Labutti K."/>
            <person name="Kuo R."/>
            <person name="Ohm R.A."/>
            <person name="Bhattacharya S.S."/>
            <person name="Shirouzu T."/>
            <person name="Yoshinaga Y."/>
            <person name="Martin F.M."/>
            <person name="Grigoriev I.V."/>
            <person name="Hibbett D.S."/>
        </authorList>
    </citation>
    <scope>NUCLEOTIDE SEQUENCE [LARGE SCALE GENOMIC DNA]</scope>
    <source>
        <strain evidence="4 5">HHB12733</strain>
    </source>
</reference>
<evidence type="ECO:0000313" key="5">
    <source>
        <dbReference type="Proteomes" id="UP000076842"/>
    </source>
</evidence>
<feature type="compositionally biased region" description="Low complexity" evidence="2">
    <location>
        <begin position="216"/>
        <end position="236"/>
    </location>
</feature>
<dbReference type="InterPro" id="IPR035899">
    <property type="entry name" value="DBL_dom_sf"/>
</dbReference>
<dbReference type="OrthoDB" id="10256089at2759"/>
<evidence type="ECO:0000256" key="1">
    <source>
        <dbReference type="SAM" id="Coils"/>
    </source>
</evidence>
<feature type="compositionally biased region" description="Low complexity" evidence="2">
    <location>
        <begin position="976"/>
        <end position="985"/>
    </location>
</feature>